<reference evidence="2 3" key="1">
    <citation type="journal article" date="2019" name="Int. J. Syst. Evol. Microbiol.">
        <title>The Global Catalogue of Microorganisms (GCM) 10K type strain sequencing project: providing services to taxonomists for standard genome sequencing and annotation.</title>
        <authorList>
            <consortium name="The Broad Institute Genomics Platform"/>
            <consortium name="The Broad Institute Genome Sequencing Center for Infectious Disease"/>
            <person name="Wu L."/>
            <person name="Ma J."/>
        </authorList>
    </citation>
    <scope>NUCLEOTIDE SEQUENCE [LARGE SCALE GENOMIC DNA]</scope>
    <source>
        <strain evidence="2 3">Y73</strain>
    </source>
</reference>
<comment type="caution">
    <text evidence="2">The sequence shown here is derived from an EMBL/GenBank/DDBJ whole genome shotgun (WGS) entry which is preliminary data.</text>
</comment>
<keyword evidence="1" id="KW-1133">Transmembrane helix</keyword>
<evidence type="ECO:0000256" key="1">
    <source>
        <dbReference type="SAM" id="Phobius"/>
    </source>
</evidence>
<keyword evidence="3" id="KW-1185">Reference proteome</keyword>
<dbReference type="Proteomes" id="UP001596333">
    <property type="component" value="Unassembled WGS sequence"/>
</dbReference>
<protein>
    <submittedName>
        <fullName evidence="2">Uncharacterized protein</fullName>
    </submittedName>
</protein>
<gene>
    <name evidence="2" type="ORF">ACFQEY_01340</name>
</gene>
<accession>A0ABD5UDW8</accession>
<feature type="transmembrane region" description="Helical" evidence="1">
    <location>
        <begin position="52"/>
        <end position="71"/>
    </location>
</feature>
<dbReference type="RefSeq" id="WP_379764034.1">
    <property type="nucleotide sequence ID" value="NZ_JBHSXI010000001.1"/>
</dbReference>
<proteinExistence type="predicted"/>
<keyword evidence="1" id="KW-0472">Membrane</keyword>
<keyword evidence="1" id="KW-0812">Transmembrane</keyword>
<sequence length="150" mass="14540">MTTTKALLIGRRRGLAVTMVLGFALVVALSLAVAVVAEQANLPTAAAVTDRIVPLLVFYAPAPLAAVGAYARCGGPACLAVGVVPAVVFVALVLVGTVFGVPGVGGGDASLGGVTMSFALVGVSGAFVGYCAGVTAVLLADLAGIENGGE</sequence>
<evidence type="ECO:0000313" key="2">
    <source>
        <dbReference type="EMBL" id="MFC6887702.1"/>
    </source>
</evidence>
<dbReference type="AlphaFoldDB" id="A0ABD5UDW8"/>
<feature type="transmembrane region" description="Helical" evidence="1">
    <location>
        <begin position="15"/>
        <end position="37"/>
    </location>
</feature>
<dbReference type="EMBL" id="JBHSXI010000001">
    <property type="protein sequence ID" value="MFC6887702.1"/>
    <property type="molecule type" value="Genomic_DNA"/>
</dbReference>
<name>A0ABD5UDW8_9EURY</name>
<feature type="transmembrane region" description="Helical" evidence="1">
    <location>
        <begin position="119"/>
        <end position="140"/>
    </location>
</feature>
<feature type="transmembrane region" description="Helical" evidence="1">
    <location>
        <begin position="78"/>
        <end position="99"/>
    </location>
</feature>
<organism evidence="2 3">
    <name type="scientific">Halorubrum trueperi</name>
    <dbReference type="NCBI Taxonomy" id="2004704"/>
    <lineage>
        <taxon>Archaea</taxon>
        <taxon>Methanobacteriati</taxon>
        <taxon>Methanobacteriota</taxon>
        <taxon>Stenosarchaea group</taxon>
        <taxon>Halobacteria</taxon>
        <taxon>Halobacteriales</taxon>
        <taxon>Haloferacaceae</taxon>
        <taxon>Halorubrum</taxon>
    </lineage>
</organism>
<evidence type="ECO:0000313" key="3">
    <source>
        <dbReference type="Proteomes" id="UP001596333"/>
    </source>
</evidence>